<proteinExistence type="inferred from homology"/>
<comment type="activity regulation">
    <text evidence="12">Activated by a monovalent cation that binds near, but not in, the active site. The most likely occupant of the site in vivo is potassium. Ion binding induces a conformational change that may alter substrate affinity.</text>
</comment>
<dbReference type="UniPathway" id="UPA00916">
    <property type="reaction ID" value="UER00889"/>
</dbReference>
<dbReference type="InterPro" id="IPR029056">
    <property type="entry name" value="Ribokinase-like"/>
</dbReference>
<feature type="binding site" evidence="12">
    <location>
        <position position="246"/>
    </location>
    <ligand>
        <name>K(+)</name>
        <dbReference type="ChEBI" id="CHEBI:29103"/>
    </ligand>
</feature>
<keyword evidence="4 12" id="KW-0808">Transferase</keyword>
<protein>
    <recommendedName>
        <fullName evidence="3 12">Ribokinase</fullName>
        <shortName evidence="12">RK</shortName>
        <ecNumber evidence="2 12">2.7.1.15</ecNumber>
    </recommendedName>
</protein>
<evidence type="ECO:0000256" key="5">
    <source>
        <dbReference type="ARBA" id="ARBA00022723"/>
    </source>
</evidence>
<keyword evidence="10 12" id="KW-0630">Potassium</keyword>
<evidence type="ECO:0000256" key="8">
    <source>
        <dbReference type="ARBA" id="ARBA00022840"/>
    </source>
</evidence>
<dbReference type="InterPro" id="IPR002173">
    <property type="entry name" value="Carboh/pur_kinase_PfkB_CS"/>
</dbReference>
<evidence type="ECO:0000256" key="4">
    <source>
        <dbReference type="ARBA" id="ARBA00022679"/>
    </source>
</evidence>
<comment type="pathway">
    <text evidence="12">Carbohydrate metabolism; D-ribose degradation; D-ribose 5-phosphate from beta-D-ribopyranose: step 2/2.</text>
</comment>
<dbReference type="InterPro" id="IPR011877">
    <property type="entry name" value="Ribokinase"/>
</dbReference>
<feature type="binding site" evidence="12">
    <location>
        <begin position="11"/>
        <end position="13"/>
    </location>
    <ligand>
        <name>substrate</name>
    </ligand>
</feature>
<evidence type="ECO:0000313" key="14">
    <source>
        <dbReference type="EMBL" id="KRM06170.1"/>
    </source>
</evidence>
<dbReference type="Proteomes" id="UP000051451">
    <property type="component" value="Unassembled WGS sequence"/>
</dbReference>
<keyword evidence="11 12" id="KW-0119">Carbohydrate metabolism</keyword>
<feature type="domain" description="Carbohydrate kinase PfkB" evidence="13">
    <location>
        <begin position="1"/>
        <end position="295"/>
    </location>
</feature>
<feature type="binding site" evidence="12">
    <location>
        <position position="252"/>
    </location>
    <ligand>
        <name>substrate</name>
    </ligand>
</feature>
<sequence length="302" mass="31748">MKRVTILGSLNIDTTLKIEHFPLPGETVEAISKSSTAGGKGANQAVAAARLGAKTYFIGCVGQDSSGKYLTAALAEEGIDTANILRDSKAGTGTANILLDKSGQNSIVIYGGANRRITAAQIQAAANQLAASEFLVAQFETSLEMTLKAFTIAHQQGVKTILNPAPAHKIAPELLQVTDLIVPNEIESCLITGIKITDQYSMEKTAQKFREMGIANLIITLGSRGVYYAIGDKSELVPAFKVRAVDTTAAGDTFIGALAAKLDSDFSNMAAAIKFAQKASSITVQRLGAQAAIPTLTEVEED</sequence>
<dbReference type="NCBIfam" id="TIGR02152">
    <property type="entry name" value="D_ribokin_bact"/>
    <property type="match status" value="1"/>
</dbReference>
<comment type="subcellular location">
    <subcellularLocation>
        <location evidence="12">Cytoplasm</location>
    </subcellularLocation>
</comment>
<comment type="cofactor">
    <cofactor evidence="12">
        <name>Mg(2+)</name>
        <dbReference type="ChEBI" id="CHEBI:18420"/>
    </cofactor>
    <text evidence="12">Requires a divalent cation, most likely magnesium in vivo, as an electrophilic catalyst to aid phosphoryl group transfer. It is the chelate of the metal and the nucleotide that is the actual substrate.</text>
</comment>
<dbReference type="AlphaFoldDB" id="A0A0R1VKP0"/>
<dbReference type="GO" id="GO:0019303">
    <property type="term" value="P:D-ribose catabolic process"/>
    <property type="evidence" value="ECO:0007669"/>
    <property type="project" value="UniProtKB-UniRule"/>
</dbReference>
<feature type="binding site" evidence="12">
    <location>
        <position position="288"/>
    </location>
    <ligand>
        <name>K(+)</name>
        <dbReference type="ChEBI" id="CHEBI:29103"/>
    </ligand>
</feature>
<dbReference type="EC" id="2.7.1.15" evidence="2 12"/>
<gene>
    <name evidence="12" type="primary">rbsK</name>
    <name evidence="14" type="ORF">FC89_GL001040</name>
</gene>
<keyword evidence="7 12" id="KW-0418">Kinase</keyword>
<keyword evidence="8 12" id="KW-0067">ATP-binding</keyword>
<keyword evidence="5 12" id="KW-0479">Metal-binding</keyword>
<comment type="subunit">
    <text evidence="12">Homodimer.</text>
</comment>
<dbReference type="RefSeq" id="WP_057871784.1">
    <property type="nucleotide sequence ID" value="NZ_AZGB01000016.1"/>
</dbReference>
<dbReference type="GO" id="GO:0004747">
    <property type="term" value="F:ribokinase activity"/>
    <property type="evidence" value="ECO:0007669"/>
    <property type="project" value="UniProtKB-UniRule"/>
</dbReference>
<name>A0A0R1VKP0_9LACO</name>
<comment type="similarity">
    <text evidence="12">Belongs to the carbohydrate kinase PfkB family. Ribokinase subfamily.</text>
</comment>
<keyword evidence="12" id="KW-0963">Cytoplasm</keyword>
<evidence type="ECO:0000256" key="2">
    <source>
        <dbReference type="ARBA" id="ARBA00012035"/>
    </source>
</evidence>
<accession>A0A0R1VKP0</accession>
<dbReference type="InterPro" id="IPR011611">
    <property type="entry name" value="PfkB_dom"/>
</dbReference>
<dbReference type="PROSITE" id="PS00584">
    <property type="entry name" value="PFKB_KINASES_2"/>
    <property type="match status" value="1"/>
</dbReference>
<dbReference type="EMBL" id="AZGB01000016">
    <property type="protein sequence ID" value="KRM06170.1"/>
    <property type="molecule type" value="Genomic_DNA"/>
</dbReference>
<evidence type="ECO:0000313" key="15">
    <source>
        <dbReference type="Proteomes" id="UP000051451"/>
    </source>
</evidence>
<dbReference type="PRINTS" id="PR00990">
    <property type="entry name" value="RIBOKINASE"/>
</dbReference>
<evidence type="ECO:0000256" key="7">
    <source>
        <dbReference type="ARBA" id="ARBA00022777"/>
    </source>
</evidence>
<evidence type="ECO:0000256" key="10">
    <source>
        <dbReference type="ARBA" id="ARBA00022958"/>
    </source>
</evidence>
<evidence type="ECO:0000259" key="13">
    <source>
        <dbReference type="Pfam" id="PF00294"/>
    </source>
</evidence>
<keyword evidence="15" id="KW-1185">Reference proteome</keyword>
<dbReference type="PANTHER" id="PTHR10584">
    <property type="entry name" value="SUGAR KINASE"/>
    <property type="match status" value="1"/>
</dbReference>
<feature type="binding site" evidence="12">
    <location>
        <position position="286"/>
    </location>
    <ligand>
        <name>K(+)</name>
        <dbReference type="ChEBI" id="CHEBI:29103"/>
    </ligand>
</feature>
<evidence type="ECO:0000256" key="3">
    <source>
        <dbReference type="ARBA" id="ARBA00016943"/>
    </source>
</evidence>
<feature type="binding site" evidence="12">
    <location>
        <position position="140"/>
    </location>
    <ligand>
        <name>substrate</name>
    </ligand>
</feature>
<dbReference type="PATRIC" id="fig|1423750.3.peg.1064"/>
<dbReference type="OrthoDB" id="9775849at2"/>
<dbReference type="GO" id="GO:0005829">
    <property type="term" value="C:cytosol"/>
    <property type="evidence" value="ECO:0007669"/>
    <property type="project" value="TreeGrafter"/>
</dbReference>
<dbReference type="Pfam" id="PF00294">
    <property type="entry name" value="PfkB"/>
    <property type="match status" value="1"/>
</dbReference>
<dbReference type="InterPro" id="IPR002139">
    <property type="entry name" value="Ribo/fructo_kinase"/>
</dbReference>
<dbReference type="SUPFAM" id="SSF53613">
    <property type="entry name" value="Ribokinase-like"/>
    <property type="match status" value="1"/>
</dbReference>
<feature type="binding site" evidence="12">
    <location>
        <position position="184"/>
    </location>
    <ligand>
        <name>ATP</name>
        <dbReference type="ChEBI" id="CHEBI:30616"/>
    </ligand>
</feature>
<evidence type="ECO:0000256" key="6">
    <source>
        <dbReference type="ARBA" id="ARBA00022741"/>
    </source>
</evidence>
<evidence type="ECO:0000256" key="1">
    <source>
        <dbReference type="ARBA" id="ARBA00005380"/>
    </source>
</evidence>
<evidence type="ECO:0000256" key="12">
    <source>
        <dbReference type="HAMAP-Rule" id="MF_01987"/>
    </source>
</evidence>
<evidence type="ECO:0000256" key="11">
    <source>
        <dbReference type="ARBA" id="ARBA00023277"/>
    </source>
</evidence>
<evidence type="ECO:0000256" key="9">
    <source>
        <dbReference type="ARBA" id="ARBA00022842"/>
    </source>
</evidence>
<comment type="caution">
    <text evidence="14">The sequence shown here is derived from an EMBL/GenBank/DDBJ whole genome shotgun (WGS) entry which is preliminary data.</text>
</comment>
<dbReference type="GO" id="GO:0005524">
    <property type="term" value="F:ATP binding"/>
    <property type="evidence" value="ECO:0007669"/>
    <property type="project" value="UniProtKB-UniRule"/>
</dbReference>
<organism evidence="14 15">
    <name type="scientific">Liquorilactobacillus ghanensis DSM 18630</name>
    <dbReference type="NCBI Taxonomy" id="1423750"/>
    <lineage>
        <taxon>Bacteria</taxon>
        <taxon>Bacillati</taxon>
        <taxon>Bacillota</taxon>
        <taxon>Bacilli</taxon>
        <taxon>Lactobacillales</taxon>
        <taxon>Lactobacillaceae</taxon>
        <taxon>Liquorilactobacillus</taxon>
    </lineage>
</organism>
<keyword evidence="9 12" id="KW-0460">Magnesium</keyword>
<dbReference type="GeneID" id="98319064"/>
<dbReference type="GO" id="GO:0046872">
    <property type="term" value="F:metal ion binding"/>
    <property type="evidence" value="ECO:0007669"/>
    <property type="project" value="UniProtKB-KW"/>
</dbReference>
<dbReference type="HAMAP" id="MF_01987">
    <property type="entry name" value="Ribokinase"/>
    <property type="match status" value="1"/>
</dbReference>
<feature type="binding site" evidence="12">
    <location>
        <position position="283"/>
    </location>
    <ligand>
        <name>K(+)</name>
        <dbReference type="ChEBI" id="CHEBI:29103"/>
    </ligand>
</feature>
<feature type="binding site" evidence="12">
    <location>
        <position position="248"/>
    </location>
    <ligand>
        <name>K(+)</name>
        <dbReference type="ChEBI" id="CHEBI:29103"/>
    </ligand>
</feature>
<feature type="binding site" evidence="12">
    <location>
        <begin position="39"/>
        <end position="43"/>
    </location>
    <ligand>
        <name>substrate</name>
    </ligand>
</feature>
<dbReference type="CDD" id="cd01174">
    <property type="entry name" value="ribokinase"/>
    <property type="match status" value="1"/>
</dbReference>
<feature type="binding site" evidence="12">
    <location>
        <begin position="251"/>
        <end position="252"/>
    </location>
    <ligand>
        <name>ATP</name>
        <dbReference type="ChEBI" id="CHEBI:30616"/>
    </ligand>
</feature>
<dbReference type="STRING" id="1423750.FC89_GL001040"/>
<comment type="catalytic activity">
    <reaction evidence="12">
        <text>D-ribose + ATP = D-ribose 5-phosphate + ADP + H(+)</text>
        <dbReference type="Rhea" id="RHEA:13697"/>
        <dbReference type="ChEBI" id="CHEBI:15378"/>
        <dbReference type="ChEBI" id="CHEBI:30616"/>
        <dbReference type="ChEBI" id="CHEBI:47013"/>
        <dbReference type="ChEBI" id="CHEBI:78346"/>
        <dbReference type="ChEBI" id="CHEBI:456216"/>
        <dbReference type="EC" id="2.7.1.15"/>
    </reaction>
</comment>
<feature type="binding site" evidence="12">
    <location>
        <begin position="220"/>
        <end position="225"/>
    </location>
    <ligand>
        <name>ATP</name>
        <dbReference type="ChEBI" id="CHEBI:30616"/>
    </ligand>
</feature>
<keyword evidence="6 12" id="KW-0547">Nucleotide-binding</keyword>
<comment type="caution">
    <text evidence="12">Lacks conserved residue(s) required for the propagation of feature annotation.</text>
</comment>
<comment type="similarity">
    <text evidence="1">Belongs to the carbohydrate kinase pfkB family.</text>
</comment>
<comment type="function">
    <text evidence="12">Catalyzes the phosphorylation of ribose at O-5 in a reaction requiring ATP and magnesium. The resulting D-ribose-5-phosphate can then be used either for sythesis of nucleotides, histidine, and tryptophan, or as a component of the pentose phosphate pathway.</text>
</comment>
<reference evidence="14 15" key="1">
    <citation type="journal article" date="2015" name="Genome Announc.">
        <title>Expanding the biotechnology potential of lactobacilli through comparative genomics of 213 strains and associated genera.</title>
        <authorList>
            <person name="Sun Z."/>
            <person name="Harris H.M."/>
            <person name="McCann A."/>
            <person name="Guo C."/>
            <person name="Argimon S."/>
            <person name="Zhang W."/>
            <person name="Yang X."/>
            <person name="Jeffery I.B."/>
            <person name="Cooney J.C."/>
            <person name="Kagawa T.F."/>
            <person name="Liu W."/>
            <person name="Song Y."/>
            <person name="Salvetti E."/>
            <person name="Wrobel A."/>
            <person name="Rasinkangas P."/>
            <person name="Parkhill J."/>
            <person name="Rea M.C."/>
            <person name="O'Sullivan O."/>
            <person name="Ritari J."/>
            <person name="Douillard F.P."/>
            <person name="Paul Ross R."/>
            <person name="Yang R."/>
            <person name="Briner A.E."/>
            <person name="Felis G.E."/>
            <person name="de Vos W.M."/>
            <person name="Barrangou R."/>
            <person name="Klaenhammer T.R."/>
            <person name="Caufield P.W."/>
            <person name="Cui Y."/>
            <person name="Zhang H."/>
            <person name="O'Toole P.W."/>
        </authorList>
    </citation>
    <scope>NUCLEOTIDE SEQUENCE [LARGE SCALE GENOMIC DNA]</scope>
    <source>
        <strain evidence="14 15">DSM 18630</strain>
    </source>
</reference>
<feature type="active site" description="Proton acceptor" evidence="12">
    <location>
        <position position="252"/>
    </location>
</feature>
<dbReference type="PANTHER" id="PTHR10584:SF166">
    <property type="entry name" value="RIBOKINASE"/>
    <property type="match status" value="1"/>
</dbReference>
<dbReference type="Gene3D" id="3.40.1190.20">
    <property type="match status" value="1"/>
</dbReference>